<keyword evidence="8 12" id="KW-1133">Transmembrane helix</keyword>
<evidence type="ECO:0000256" key="4">
    <source>
        <dbReference type="ARBA" id="ARBA00022617"/>
    </source>
</evidence>
<comment type="cofactor">
    <cofactor evidence="1">
        <name>heme b</name>
        <dbReference type="ChEBI" id="CHEBI:60344"/>
    </cofactor>
</comment>
<feature type="region of interest" description="Disordered" evidence="11">
    <location>
        <begin position="1"/>
        <end position="34"/>
    </location>
</feature>
<evidence type="ECO:0000313" key="14">
    <source>
        <dbReference type="EMBL" id="EGC43688.1"/>
    </source>
</evidence>
<evidence type="ECO:0000256" key="11">
    <source>
        <dbReference type="SAM" id="MobiDB-lite"/>
    </source>
</evidence>
<feature type="domain" description="Cytochrome b561" evidence="13">
    <location>
        <begin position="40"/>
        <end position="241"/>
    </location>
</feature>
<protein>
    <submittedName>
        <fullName evidence="14">Cytochrome b561</fullName>
    </submittedName>
</protein>
<reference evidence="15" key="1">
    <citation type="submission" date="2008-07" db="EMBL/GenBank/DDBJ databases">
        <title>Annotation of Ajellomyces capsulatus strain H88.</title>
        <authorList>
            <person name="Champion M."/>
            <person name="Cuomo C."/>
            <person name="Ma L.-J."/>
            <person name="Henn M.R."/>
            <person name="Sil A."/>
            <person name="Goldman B."/>
            <person name="Young S.K."/>
            <person name="Kodira C.D."/>
            <person name="Zeng Q."/>
            <person name="Koehrsen M."/>
            <person name="Alvarado L."/>
            <person name="Berlin A."/>
            <person name="Borenstein D."/>
            <person name="Chen Z."/>
            <person name="Engels R."/>
            <person name="Freedman E."/>
            <person name="Gellesch M."/>
            <person name="Goldberg J."/>
            <person name="Griggs A."/>
            <person name="Gujja S."/>
            <person name="Heiman D."/>
            <person name="Hepburn T."/>
            <person name="Howarth C."/>
            <person name="Jen D."/>
            <person name="Larson L."/>
            <person name="Lewis B."/>
            <person name="Mehta T."/>
            <person name="Park D."/>
            <person name="Pearson M."/>
            <person name="Roberts A."/>
            <person name="Saif S."/>
            <person name="Shea T."/>
            <person name="Shenoy N."/>
            <person name="Sisk P."/>
            <person name="Stolte C."/>
            <person name="Sykes S."/>
            <person name="Walk T."/>
            <person name="White J."/>
            <person name="Yandava C."/>
            <person name="Klein B."/>
            <person name="McEwen J.G."/>
            <person name="Puccia R."/>
            <person name="Goldman G.H."/>
            <person name="Felipe M.S."/>
            <person name="Nino-Vega G."/>
            <person name="San-Blas G."/>
            <person name="Taylor J."/>
            <person name="Mendoza L."/>
            <person name="Galagan J."/>
            <person name="Nusbaum C."/>
            <person name="Birren B."/>
        </authorList>
    </citation>
    <scope>NUCLEOTIDE SEQUENCE [LARGE SCALE GENOMIC DNA]</scope>
    <source>
        <strain evidence="15">H88</strain>
    </source>
</reference>
<feature type="transmembrane region" description="Helical" evidence="12">
    <location>
        <begin position="109"/>
        <end position="133"/>
    </location>
</feature>
<evidence type="ECO:0000256" key="7">
    <source>
        <dbReference type="ARBA" id="ARBA00022982"/>
    </source>
</evidence>
<keyword evidence="7" id="KW-0249">Electron transport</keyword>
<evidence type="ECO:0000256" key="9">
    <source>
        <dbReference type="ARBA" id="ARBA00023004"/>
    </source>
</evidence>
<dbReference type="PANTHER" id="PTHR15422">
    <property type="entry name" value="OS05G0565100 PROTEIN"/>
    <property type="match status" value="1"/>
</dbReference>
<dbReference type="GO" id="GO:0046872">
    <property type="term" value="F:metal ion binding"/>
    <property type="evidence" value="ECO:0007669"/>
    <property type="project" value="UniProtKB-KW"/>
</dbReference>
<proteinExistence type="predicted"/>
<evidence type="ECO:0000259" key="13">
    <source>
        <dbReference type="PROSITE" id="PS50939"/>
    </source>
</evidence>
<evidence type="ECO:0000256" key="12">
    <source>
        <dbReference type="SAM" id="Phobius"/>
    </source>
</evidence>
<keyword evidence="9" id="KW-0408">Iron</keyword>
<accession>F0UAH9</accession>
<keyword evidence="4" id="KW-0349">Heme</keyword>
<keyword evidence="10 12" id="KW-0472">Membrane</keyword>
<evidence type="ECO:0000256" key="6">
    <source>
        <dbReference type="ARBA" id="ARBA00022723"/>
    </source>
</evidence>
<dbReference type="GO" id="GO:0016020">
    <property type="term" value="C:membrane"/>
    <property type="evidence" value="ECO:0007669"/>
    <property type="project" value="UniProtKB-SubCell"/>
</dbReference>
<evidence type="ECO:0000256" key="3">
    <source>
        <dbReference type="ARBA" id="ARBA00022448"/>
    </source>
</evidence>
<keyword evidence="5 12" id="KW-0812">Transmembrane</keyword>
<comment type="subcellular location">
    <subcellularLocation>
        <location evidence="2">Membrane</location>
        <topology evidence="2">Multi-pass membrane protein</topology>
    </subcellularLocation>
</comment>
<organism evidence="15">
    <name type="scientific">Ajellomyces capsulatus (strain H88)</name>
    <name type="common">Darling's disease fungus</name>
    <name type="synonym">Histoplasma capsulatum</name>
    <dbReference type="NCBI Taxonomy" id="544711"/>
    <lineage>
        <taxon>Eukaryota</taxon>
        <taxon>Fungi</taxon>
        <taxon>Dikarya</taxon>
        <taxon>Ascomycota</taxon>
        <taxon>Pezizomycotina</taxon>
        <taxon>Eurotiomycetes</taxon>
        <taxon>Eurotiomycetidae</taxon>
        <taxon>Onygenales</taxon>
        <taxon>Ajellomycetaceae</taxon>
        <taxon>Histoplasma</taxon>
    </lineage>
</organism>
<feature type="transmembrane region" description="Helical" evidence="12">
    <location>
        <begin position="153"/>
        <end position="179"/>
    </location>
</feature>
<dbReference type="AlphaFoldDB" id="F0UAH9"/>
<feature type="transmembrane region" description="Helical" evidence="12">
    <location>
        <begin position="191"/>
        <end position="207"/>
    </location>
</feature>
<sequence length="247" mass="26663">MASATGIPEQPPAAVNGADEYEPLLGRPGDVSQKEDQSLVTNLFTGGDLDQNTISSSLPSSGMASSRTSSSSSPHIRYMYLLNSAAILLTTQAILILQPTHTPSQKRSGTLTHFGLLALANLCFISALVVIEINKAPHPEYRFHSVHGIMGLVTYILIFLQAAVGVAQYFFPVIIFGSVDNGKKIYKYHRVSGYVVFVLELATVAAATQTDYNKSTLHIQLWAVLVASVLVLGGVGARVKRQKMKIF</sequence>
<evidence type="ECO:0000256" key="10">
    <source>
        <dbReference type="ARBA" id="ARBA00023136"/>
    </source>
</evidence>
<evidence type="ECO:0000256" key="2">
    <source>
        <dbReference type="ARBA" id="ARBA00004141"/>
    </source>
</evidence>
<gene>
    <name evidence="14" type="ORF">HCEG_02903</name>
</gene>
<dbReference type="Pfam" id="PF03188">
    <property type="entry name" value="Cytochrom_B561"/>
    <property type="match status" value="1"/>
</dbReference>
<evidence type="ECO:0000256" key="1">
    <source>
        <dbReference type="ARBA" id="ARBA00001970"/>
    </source>
</evidence>
<dbReference type="PROSITE" id="PS50939">
    <property type="entry name" value="CYTOCHROME_B561"/>
    <property type="match status" value="1"/>
</dbReference>
<dbReference type="VEuPathDB" id="FungiDB:I7I53_10323"/>
<dbReference type="CDD" id="cd08761">
    <property type="entry name" value="Cyt_b561_CYB561D2_like"/>
    <property type="match status" value="1"/>
</dbReference>
<feature type="transmembrane region" description="Helical" evidence="12">
    <location>
        <begin position="78"/>
        <end position="97"/>
    </location>
</feature>
<evidence type="ECO:0000313" key="15">
    <source>
        <dbReference type="Proteomes" id="UP000008142"/>
    </source>
</evidence>
<dbReference type="EMBL" id="DS990637">
    <property type="protein sequence ID" value="EGC43688.1"/>
    <property type="molecule type" value="Genomic_DNA"/>
</dbReference>
<dbReference type="Gene3D" id="1.20.120.1770">
    <property type="match status" value="1"/>
</dbReference>
<dbReference type="Proteomes" id="UP000008142">
    <property type="component" value="Unassembled WGS sequence"/>
</dbReference>
<name>F0UAH9_AJEC8</name>
<dbReference type="OMA" id="PGHEHFA"/>
<dbReference type="HOGENOM" id="CLU_090067_1_0_1"/>
<evidence type="ECO:0000256" key="8">
    <source>
        <dbReference type="ARBA" id="ARBA00022989"/>
    </source>
</evidence>
<dbReference type="InterPro" id="IPR006593">
    <property type="entry name" value="Cyt_b561/ferric_Rdtase_TM"/>
</dbReference>
<dbReference type="GO" id="GO:0140575">
    <property type="term" value="F:transmembrane monodehydroascorbate reductase activity"/>
    <property type="evidence" value="ECO:0007669"/>
    <property type="project" value="InterPro"/>
</dbReference>
<dbReference type="SMART" id="SM00665">
    <property type="entry name" value="B561"/>
    <property type="match status" value="1"/>
</dbReference>
<evidence type="ECO:0000256" key="5">
    <source>
        <dbReference type="ARBA" id="ARBA00022692"/>
    </source>
</evidence>
<keyword evidence="3" id="KW-0813">Transport</keyword>
<feature type="transmembrane region" description="Helical" evidence="12">
    <location>
        <begin position="219"/>
        <end position="239"/>
    </location>
</feature>
<dbReference type="PANTHER" id="PTHR15422:SF45">
    <property type="entry name" value="CYTOCHROME B561 DOMAIN-CONTAINING PROTEIN"/>
    <property type="match status" value="1"/>
</dbReference>
<dbReference type="OrthoDB" id="432881at2759"/>
<keyword evidence="6" id="KW-0479">Metal-binding</keyword>
<dbReference type="InterPro" id="IPR045150">
    <property type="entry name" value="CYB561D1/2"/>
</dbReference>